<dbReference type="RefSeq" id="WP_063244394.1">
    <property type="nucleotide sequence ID" value="NZ_LUKF01000017.1"/>
</dbReference>
<evidence type="ECO:0000313" key="3">
    <source>
        <dbReference type="Proteomes" id="UP000075391"/>
    </source>
</evidence>
<dbReference type="InterPro" id="IPR044668">
    <property type="entry name" value="PuuD-like"/>
</dbReference>
<keyword evidence="2" id="KW-0808">Transferase</keyword>
<accession>A0A150WD75</accession>
<dbReference type="Gene3D" id="3.40.50.880">
    <property type="match status" value="1"/>
</dbReference>
<keyword evidence="1" id="KW-0732">Signal</keyword>
<dbReference type="PANTHER" id="PTHR43235">
    <property type="entry name" value="GLUTAMINE AMIDOTRANSFERASE PB2B2.05-RELATED"/>
    <property type="match status" value="1"/>
</dbReference>
<sequence length="335" mass="38236">MKRLFLFLVLIFQGASAAAAENLRLFEWHVSEAMAPLILPVRQSETPEQAAQRYLNNLGKNPELMELFEGRLPALPMSGFKKLSQDDRENRALLIANLPKDYTRNSLRVQNFKRIFQQSRQASYILPINANLGLSQEETRELFKQIAEKFPLMVAMGGDDVDTHLYKKENFHSRNTIPARDQFEVALIKSYVAQEKGFLLGVCRGSQITSVALGYQLIQDIPFHIGDKVAHGNDWHPIEVVETKYNLLKPFADRNMKMTVNSLHHQSVIFKEGGMLQIAARSHDGITEATEFKNGRGMLLQFHPELMNNELGSKILWTLVQQKNRVMPARCSKIF</sequence>
<feature type="signal peptide" evidence="1">
    <location>
        <begin position="1"/>
        <end position="19"/>
    </location>
</feature>
<dbReference type="SUPFAM" id="SSF52317">
    <property type="entry name" value="Class I glutamine amidotransferase-like"/>
    <property type="match status" value="1"/>
</dbReference>
<dbReference type="Proteomes" id="UP000075391">
    <property type="component" value="Unassembled WGS sequence"/>
</dbReference>
<dbReference type="InterPro" id="IPR011697">
    <property type="entry name" value="Peptidase_C26"/>
</dbReference>
<dbReference type="EMBL" id="LUKF01000017">
    <property type="protein sequence ID" value="KYG61015.1"/>
    <property type="molecule type" value="Genomic_DNA"/>
</dbReference>
<dbReference type="Pfam" id="PF07722">
    <property type="entry name" value="Peptidase_C26"/>
    <property type="match status" value="1"/>
</dbReference>
<protein>
    <submittedName>
        <fullName evidence="2">Glutamine amidotransferase</fullName>
    </submittedName>
</protein>
<dbReference type="GO" id="GO:0005829">
    <property type="term" value="C:cytosol"/>
    <property type="evidence" value="ECO:0007669"/>
    <property type="project" value="TreeGrafter"/>
</dbReference>
<feature type="chain" id="PRO_5007572564" evidence="1">
    <location>
        <begin position="20"/>
        <end position="335"/>
    </location>
</feature>
<evidence type="ECO:0000256" key="1">
    <source>
        <dbReference type="SAM" id="SignalP"/>
    </source>
</evidence>
<name>A0A150WD75_BDEBC</name>
<dbReference type="GO" id="GO:0016740">
    <property type="term" value="F:transferase activity"/>
    <property type="evidence" value="ECO:0007669"/>
    <property type="project" value="UniProtKB-KW"/>
</dbReference>
<dbReference type="PANTHER" id="PTHR43235:SF1">
    <property type="entry name" value="GLUTAMINE AMIDOTRANSFERASE PB2B2.05-RELATED"/>
    <property type="match status" value="1"/>
</dbReference>
<proteinExistence type="predicted"/>
<keyword evidence="2" id="KW-0315">Glutamine amidotransferase</keyword>
<gene>
    <name evidence="2" type="ORF">AZI85_08620</name>
</gene>
<evidence type="ECO:0000313" key="2">
    <source>
        <dbReference type="EMBL" id="KYG61015.1"/>
    </source>
</evidence>
<comment type="caution">
    <text evidence="2">The sequence shown here is derived from an EMBL/GenBank/DDBJ whole genome shotgun (WGS) entry which is preliminary data.</text>
</comment>
<organism evidence="2 3">
    <name type="scientific">Bdellovibrio bacteriovorus</name>
    <dbReference type="NCBI Taxonomy" id="959"/>
    <lineage>
        <taxon>Bacteria</taxon>
        <taxon>Pseudomonadati</taxon>
        <taxon>Bdellovibrionota</taxon>
        <taxon>Bdellovibrionia</taxon>
        <taxon>Bdellovibrionales</taxon>
        <taxon>Pseudobdellovibrionaceae</taxon>
        <taxon>Bdellovibrio</taxon>
    </lineage>
</organism>
<dbReference type="OrthoDB" id="5289487at2"/>
<dbReference type="GO" id="GO:0033969">
    <property type="term" value="F:gamma-glutamyl-gamma-aminobutyrate hydrolase activity"/>
    <property type="evidence" value="ECO:0007669"/>
    <property type="project" value="TreeGrafter"/>
</dbReference>
<dbReference type="AlphaFoldDB" id="A0A150WD75"/>
<dbReference type="InterPro" id="IPR029062">
    <property type="entry name" value="Class_I_gatase-like"/>
</dbReference>
<reference evidence="2 3" key="1">
    <citation type="submission" date="2016-03" db="EMBL/GenBank/DDBJ databases">
        <authorList>
            <person name="Ploux O."/>
        </authorList>
    </citation>
    <scope>NUCLEOTIDE SEQUENCE [LARGE SCALE GENOMIC DNA]</scope>
    <source>
        <strain evidence="2 3">BER2</strain>
    </source>
</reference>
<dbReference type="GO" id="GO:0006598">
    <property type="term" value="P:polyamine catabolic process"/>
    <property type="evidence" value="ECO:0007669"/>
    <property type="project" value="TreeGrafter"/>
</dbReference>